<feature type="compositionally biased region" description="Basic and acidic residues" evidence="1">
    <location>
        <begin position="570"/>
        <end position="580"/>
    </location>
</feature>
<feature type="region of interest" description="Disordered" evidence="1">
    <location>
        <begin position="197"/>
        <end position="251"/>
    </location>
</feature>
<feature type="compositionally biased region" description="Low complexity" evidence="1">
    <location>
        <begin position="292"/>
        <end position="309"/>
    </location>
</feature>
<dbReference type="OrthoDB" id="6404695at2759"/>
<feature type="compositionally biased region" description="Basic residues" evidence="1">
    <location>
        <begin position="518"/>
        <end position="527"/>
    </location>
</feature>
<proteinExistence type="predicted"/>
<feature type="compositionally biased region" description="Basic and acidic residues" evidence="1">
    <location>
        <begin position="441"/>
        <end position="453"/>
    </location>
</feature>
<evidence type="ECO:0000313" key="3">
    <source>
        <dbReference type="Proteomes" id="UP000440578"/>
    </source>
</evidence>
<evidence type="ECO:0000256" key="1">
    <source>
        <dbReference type="SAM" id="MobiDB-lite"/>
    </source>
</evidence>
<feature type="compositionally biased region" description="Low complexity" evidence="1">
    <location>
        <begin position="1045"/>
        <end position="1080"/>
    </location>
</feature>
<feature type="compositionally biased region" description="Low complexity" evidence="1">
    <location>
        <begin position="215"/>
        <end position="228"/>
    </location>
</feature>
<evidence type="ECO:0000313" key="2">
    <source>
        <dbReference type="EMBL" id="KAF0291658.1"/>
    </source>
</evidence>
<dbReference type="Proteomes" id="UP000440578">
    <property type="component" value="Unassembled WGS sequence"/>
</dbReference>
<feature type="compositionally biased region" description="Basic residues" evidence="1">
    <location>
        <begin position="873"/>
        <end position="882"/>
    </location>
</feature>
<gene>
    <name evidence="2" type="ORF">FJT64_010239</name>
</gene>
<name>A0A6A4VN28_AMPAM</name>
<feature type="compositionally biased region" description="Low complexity" evidence="1">
    <location>
        <begin position="1113"/>
        <end position="1122"/>
    </location>
</feature>
<keyword evidence="3" id="KW-1185">Reference proteome</keyword>
<feature type="region of interest" description="Disordered" evidence="1">
    <location>
        <begin position="282"/>
        <end position="1155"/>
    </location>
</feature>
<dbReference type="AlphaFoldDB" id="A0A6A4VN28"/>
<feature type="compositionally biased region" description="Low complexity" evidence="1">
    <location>
        <begin position="926"/>
        <end position="939"/>
    </location>
</feature>
<comment type="caution">
    <text evidence="2">The sequence shown here is derived from an EMBL/GenBank/DDBJ whole genome shotgun (WGS) entry which is preliminary data.</text>
</comment>
<feature type="compositionally biased region" description="Polar residues" evidence="1">
    <location>
        <begin position="742"/>
        <end position="756"/>
    </location>
</feature>
<feature type="compositionally biased region" description="Low complexity" evidence="1">
    <location>
        <begin position="360"/>
        <end position="372"/>
    </location>
</feature>
<feature type="compositionally biased region" description="Basic residues" evidence="1">
    <location>
        <begin position="757"/>
        <end position="769"/>
    </location>
</feature>
<feature type="compositionally biased region" description="Low complexity" evidence="1">
    <location>
        <begin position="884"/>
        <end position="900"/>
    </location>
</feature>
<accession>A0A6A4VN28</accession>
<feature type="compositionally biased region" description="Basic and acidic residues" evidence="1">
    <location>
        <begin position="862"/>
        <end position="872"/>
    </location>
</feature>
<feature type="compositionally biased region" description="Low complexity" evidence="1">
    <location>
        <begin position="950"/>
        <end position="963"/>
    </location>
</feature>
<protein>
    <submittedName>
        <fullName evidence="2">Uncharacterized protein</fullName>
    </submittedName>
</protein>
<feature type="compositionally biased region" description="Basic and acidic residues" evidence="1">
    <location>
        <begin position="330"/>
        <end position="345"/>
    </location>
</feature>
<feature type="compositionally biased region" description="Basic and acidic residues" evidence="1">
    <location>
        <begin position="1136"/>
        <end position="1145"/>
    </location>
</feature>
<reference evidence="2 3" key="1">
    <citation type="submission" date="2019-07" db="EMBL/GenBank/DDBJ databases">
        <title>Draft genome assembly of a fouling barnacle, Amphibalanus amphitrite (Darwin, 1854): The first reference genome for Thecostraca.</title>
        <authorList>
            <person name="Kim W."/>
        </authorList>
    </citation>
    <scope>NUCLEOTIDE SEQUENCE [LARGE SCALE GENOMIC DNA]</scope>
    <source>
        <strain evidence="2">SNU_AA5</strain>
        <tissue evidence="2">Soma without cirri and trophi</tissue>
    </source>
</reference>
<feature type="compositionally biased region" description="Low complexity" evidence="1">
    <location>
        <begin position="197"/>
        <end position="206"/>
    </location>
</feature>
<feature type="region of interest" description="Disordered" evidence="1">
    <location>
        <begin position="68"/>
        <end position="173"/>
    </location>
</feature>
<feature type="compositionally biased region" description="Low complexity" evidence="1">
    <location>
        <begin position="482"/>
        <end position="507"/>
    </location>
</feature>
<feature type="compositionally biased region" description="Low complexity" evidence="1">
    <location>
        <begin position="407"/>
        <end position="426"/>
    </location>
</feature>
<dbReference type="EMBL" id="VIIS01001862">
    <property type="protein sequence ID" value="KAF0291658.1"/>
    <property type="molecule type" value="Genomic_DNA"/>
</dbReference>
<sequence length="1155" mass="121836">MLWDRLLNRVGIAHLTPTAADVVDPRRLPRVWSAFISHLEQKYGSQGLYPRLRKVLKQQQILAARREAERERQQRLAGLASSPCKSHPGDISTCSTLSQDSQEDVRFVKPRPPVFKPREVSALSAPSASPGRGAVRSRIPVPTKQNVIPTGKQLARTPSLPPSKGPPAASQPQRVQMFGSPRLVAPKAAAALTATAAAVPVAADRSPPSPRGRSDSGASESASSTDASPGRRRSLIPAPKTPEQALGEYIESVLNTDFPHSAAEKVSEPAAETTLNVTYSAERPVAPAGREAGPAPSPAADARDAILQAAEDKENVQPAPVEELAAKAADAPKDVSPRDVRRDTYEVAPAAETAEKGDGDAPSSAPPQQDAAEVPQKVRAKKGPSKKTTAPAAVEAAPAPEPGPITQPVQNEEPAAPAPAQSEQEPTVVEEQPGKRRRDRSKKDVPDSERVETADQEQTAPKVSKKRSARAKKVEAAPQDPSVTEVAPAVESAVAVEDPVESVSEPAPTEPKTEAPKKRGGRPKKERKAPSEVPLTNVTEDTVASEEGGSPQLKDSTACDAEVTNPAESKPVEPKTEAPKKRGGRPKKEKQAASEAPSEPEVTAVSEDGPAPQPAEPGVCDAKLESVVESIPVEPNTEAPKKRGGRSKKDKQAANEAPFEESVSSKEGPAPQLLEPAVCDANLESVVESTPVEPNTEAPKKRGGRPKKGSQPESEVRSELPTASEDASGPQSAESAVRDSEPTNAAESTSTESKTGASKKRDGRSKKGKQAASEKQSTNVTEVPIVSEEGASSHPTEPPCPPVCVAEESTFAEPKKRGGRSKKQRQASSEVPPMHVPEEPATSHPAESPMCDSALTNVVESKPAEPKTEAPKKRVGRSKKGKQATSEEVSTNVTEVTVASDEGSGAQPMETAVCDAKLTAAPESTPTEPQSEQAAPAAEELPKRRRTRATNSSSENQTTSQESVLADPASAEQEAPKRRRGRAKQAKSEPGETAEPEPEPQPAAGRSRGRRTRHTEPEESGVESENVPAAAEETQRPTRRRESRTSAAATAAAADASAPAAAAAAAPAAAPAGRRSTRGAQKAAEPERESSAEVAPRRRRRLCLIVESDSDGSTPPASAEPSPAWPQPQRARRTRKAAEHSDRPRRALRALENCD</sequence>
<organism evidence="2 3">
    <name type="scientific">Amphibalanus amphitrite</name>
    <name type="common">Striped barnacle</name>
    <name type="synonym">Balanus amphitrite</name>
    <dbReference type="NCBI Taxonomy" id="1232801"/>
    <lineage>
        <taxon>Eukaryota</taxon>
        <taxon>Metazoa</taxon>
        <taxon>Ecdysozoa</taxon>
        <taxon>Arthropoda</taxon>
        <taxon>Crustacea</taxon>
        <taxon>Multicrustacea</taxon>
        <taxon>Cirripedia</taxon>
        <taxon>Thoracica</taxon>
        <taxon>Thoracicalcarea</taxon>
        <taxon>Balanomorpha</taxon>
        <taxon>Balanoidea</taxon>
        <taxon>Balanidae</taxon>
        <taxon>Amphibalaninae</taxon>
        <taxon>Amphibalanus</taxon>
    </lineage>
</organism>